<evidence type="ECO:0000256" key="6">
    <source>
        <dbReference type="ARBA" id="ARBA00022517"/>
    </source>
</evidence>
<dbReference type="CDD" id="cd02970">
    <property type="entry name" value="PRX_like2"/>
    <property type="match status" value="1"/>
</dbReference>
<dbReference type="InterPro" id="IPR007204">
    <property type="entry name" value="ARPC3"/>
</dbReference>
<feature type="compositionally biased region" description="Polar residues" evidence="12">
    <location>
        <begin position="650"/>
        <end position="659"/>
    </location>
</feature>
<comment type="function">
    <text evidence="1">Involved in the biogenesis of the 60S ribosomal subunit.</text>
</comment>
<dbReference type="FunFam" id="1.20.120.1190:FF:000001">
    <property type="entry name" value="Nucleolar GTP-binding protein 1"/>
    <property type="match status" value="1"/>
</dbReference>
<dbReference type="CDD" id="cd14019">
    <property type="entry name" value="STKc_Cdc7"/>
    <property type="match status" value="1"/>
</dbReference>
<keyword evidence="6" id="KW-0690">Ribosome biogenesis</keyword>
<keyword evidence="11" id="KW-0539">Nucleus</keyword>
<evidence type="ECO:0000256" key="2">
    <source>
        <dbReference type="ARBA" id="ARBA00004245"/>
    </source>
</evidence>
<dbReference type="PROSITE" id="PS00108">
    <property type="entry name" value="PROTEIN_KINASE_ST"/>
    <property type="match status" value="1"/>
</dbReference>
<dbReference type="GO" id="GO:0005525">
    <property type="term" value="F:GTP binding"/>
    <property type="evidence" value="ECO:0007669"/>
    <property type="project" value="UniProtKB-KW"/>
</dbReference>
<dbReference type="Pfam" id="PF13911">
    <property type="entry name" value="AhpC-TSA_2"/>
    <property type="match status" value="1"/>
</dbReference>
<dbReference type="CDD" id="cd01897">
    <property type="entry name" value="NOG"/>
    <property type="match status" value="1"/>
</dbReference>
<dbReference type="Gene3D" id="3.30.200.20">
    <property type="entry name" value="Phosphorylase Kinase, domain 1"/>
    <property type="match status" value="1"/>
</dbReference>
<reference evidence="15 16" key="1">
    <citation type="submission" date="2019-03" db="EMBL/GenBank/DDBJ databases">
        <title>Sequencing 25 genomes of Wallemia mellicola.</title>
        <authorList>
            <person name="Gostincar C."/>
        </authorList>
    </citation>
    <scope>NUCLEOTIDE SEQUENCE [LARGE SCALE GENOMIC DNA]</scope>
    <source>
        <strain evidence="15 16">EXF-1262</strain>
    </source>
</reference>
<dbReference type="SUPFAM" id="SSF56112">
    <property type="entry name" value="Protein kinase-like (PK-like)"/>
    <property type="match status" value="1"/>
</dbReference>
<evidence type="ECO:0000313" key="16">
    <source>
        <dbReference type="Proteomes" id="UP000307169"/>
    </source>
</evidence>
<dbReference type="GO" id="GO:0005885">
    <property type="term" value="C:Arp2/3 protein complex"/>
    <property type="evidence" value="ECO:0007669"/>
    <property type="project" value="InterPro"/>
</dbReference>
<feature type="region of interest" description="Disordered" evidence="12">
    <location>
        <begin position="630"/>
        <end position="659"/>
    </location>
</feature>
<dbReference type="GO" id="GO:0030833">
    <property type="term" value="P:regulation of actin filament polymerization"/>
    <property type="evidence" value="ECO:0007669"/>
    <property type="project" value="InterPro"/>
</dbReference>
<evidence type="ECO:0000313" key="15">
    <source>
        <dbReference type="EMBL" id="TIB98780.1"/>
    </source>
</evidence>
<dbReference type="Pfam" id="PF17835">
    <property type="entry name" value="NOG1_N"/>
    <property type="match status" value="1"/>
</dbReference>
<feature type="region of interest" description="Disordered" evidence="12">
    <location>
        <begin position="1675"/>
        <end position="1713"/>
    </location>
</feature>
<dbReference type="Gene3D" id="3.40.50.300">
    <property type="entry name" value="P-loop containing nucleotide triphosphate hydrolases"/>
    <property type="match status" value="1"/>
</dbReference>
<keyword evidence="5" id="KW-0963">Cytoplasm</keyword>
<comment type="caution">
    <text evidence="15">The sequence shown here is derived from an EMBL/GenBank/DDBJ whole genome shotgun (WGS) entry which is preliminary data.</text>
</comment>
<dbReference type="InterPro" id="IPR036753">
    <property type="entry name" value="ARPC3_sf"/>
</dbReference>
<evidence type="ECO:0000256" key="4">
    <source>
        <dbReference type="ARBA" id="ARBA00010856"/>
    </source>
</evidence>
<accession>A0A4T0P4I1</accession>
<keyword evidence="10" id="KW-0206">Cytoskeleton</keyword>
<dbReference type="InterPro" id="IPR000719">
    <property type="entry name" value="Prot_kinase_dom"/>
</dbReference>
<dbReference type="Gene3D" id="3.40.30.10">
    <property type="entry name" value="Glutaredoxin"/>
    <property type="match status" value="1"/>
</dbReference>
<dbReference type="InterPro" id="IPR027417">
    <property type="entry name" value="P-loop_NTPase"/>
</dbReference>
<evidence type="ECO:0000256" key="12">
    <source>
        <dbReference type="SAM" id="MobiDB-lite"/>
    </source>
</evidence>
<dbReference type="PRINTS" id="PR00326">
    <property type="entry name" value="GTP1OBG"/>
</dbReference>
<protein>
    <submittedName>
        <fullName evidence="15">Uncharacterized protein</fullName>
    </submittedName>
</protein>
<dbReference type="SMART" id="SM00220">
    <property type="entry name" value="S_TKc"/>
    <property type="match status" value="1"/>
</dbReference>
<feature type="domain" description="Protein kinase" evidence="13">
    <location>
        <begin position="887"/>
        <end position="1243"/>
    </location>
</feature>
<dbReference type="Pfam" id="PF02421">
    <property type="entry name" value="FeoB_N"/>
    <property type="match status" value="1"/>
</dbReference>
<keyword evidence="7" id="KW-0547">Nucleotide-binding</keyword>
<dbReference type="GO" id="GO:0004672">
    <property type="term" value="F:protein kinase activity"/>
    <property type="evidence" value="ECO:0007669"/>
    <property type="project" value="InterPro"/>
</dbReference>
<dbReference type="InterPro" id="IPR011009">
    <property type="entry name" value="Kinase-like_dom_sf"/>
</dbReference>
<dbReference type="GO" id="GO:1902626">
    <property type="term" value="P:assembly of large subunit precursor of preribosome"/>
    <property type="evidence" value="ECO:0007669"/>
    <property type="project" value="UniProtKB-ARBA"/>
</dbReference>
<sequence length="1916" mass="216437">MPAYHSVYNEDTTAKQIGNTSILPFKSQYRGVAPLPPNSEDYVDIITESILLFRANSLFRNFEIKGGADRLLIYLILFISDCIAKLSKTEPNVNEASKQLHTLAVDSFALPGEAGFPLNSLYAPAGSRMDGAKMSGPVKSLKSIAPVPTATDFLDIVLSKTQRKTPTVIHKNFKISRIRSFYMRKVKFTQECFNEKLDAILSEFPILDNLHPFLSSLMNVLYDKNHYKLALGQLNTARHLIDQVSKDYIRLMKFGDSLYRCKQLKRAAMGRMATVMRRQKDPLAYLEQVRQHIARLPSIDPTTRTLLICGYPNVGKSSFINKITRADVDVQPYAFTTKSLFVGHMDYKYLRWQVIDTPGILDHPLEEMNTIEMQSITAMAHLRSAILYFMDLSEQCGYTVEAQCKLFSSIKPLFANKPVSIVFNKIDVTTFDDLTEEKKKAVQEVLADGDVKDMKLSCMSEEGIMDVRNQVCETLLAHRVDTKMRGSKINSVVNRIHVAQPKPRDDVERTAQIPDVVKQRKGYDKEDPERRKLERDIEEANGGTGVYSVDLHKYYLLENDDWKKDTMPEFLNGHNVADFVDPDIEEKLEALEREEEKLEAEGFYNSDEDILDSEEEETRANAEAIRGQNNLIKLKSQDQTRKKKSAIMPRTQQSRTLSDMTADLASKGIDASNIEGRAIALAKSKGLVGKRKHDDVEMAEDDEGASDEEGMEVDEDKQSSKKSKGVAAADKAAHPRAPKKNRAVGGLGSKANEDQAKKYRSLAQREPARLSKASESDRHIQTTKPKWMLSGKRKMVAAMNQNDDEKIQAEAEEELMDEEDDYYDQVAVDKNNYENDEEPEEPSSVLGIDADYEDCQELRRLPHEERLKAIEDMCELYTNIDGFSEQFKLVDKLGEGTFSAVYKAIDLKHHDYDNSTWFTKEQVDSRQLRERSKVYVALKRIYVTSCPWRIQNELEMLYQLRTSKYVSSLITAIRHEDQVVAVMPYHPNNDFREFYRHCDYMTVKNYFRSLFRALKDIHEQEVIHRDVKPANFLFSLQDQKGVLCDFGLAQYMLTQNSWTDHCHHTIPTEEYPLGQNKLTNKSIRTEKDTRAINKTSEAIKEAERRMNDPKSNVGYSTDERRPVVRANRAGTRGFRAPEVLLKCQDQTTAIDIWSAGVILPPSAWHYDIKEEENKDIFDLCNVDFDDEIKESLEKSLKTQFTQAWPETELYNAIDLLKKLFTLDCTRRMPGKNARQRTKSEASLGGKITAKFLNKRKSQVFSAEEEEKKGAMTRIASGTTATVTGGSDSSSARSGATKKPAALRSSSSFGFLDKLSQRKRVVSLPATGHDIQALSDTSSSALPLLSDEVKRVQFRDRKKLRKSQETIHKVLARKADLLDYARRPPSGKQLFDASCCTLIGEDGSSVVFGSLYSTRRTIVILLRHAYCNMCQAYAKTVSEIDRSLPIVFILPTSYKVIASYRRTLKIPFPIYSDVTRSVYGSLGVKMRSNNPGTVKDVGGYTHNLTSWEAISIATRLTPTQPGDTKQLGAEFVLGPGAQSVHYTHRMITTRGHAPIKDVIRACMSFIPTQAGALRERVLSSPGAFNFPSPASGSINRLPPGASHPSLPNLHDESLLAEEQHEADTSSLLELTPSDFLGQTLPTPSPSLAAVSNYIATSGREAITPNLTTTENLHVVEKPQRPPRNFSRPSSLWIKEDDATEQPPPLPTPLPYPGIGTDTPRFIETGLRSPTPPALSNGDNALDSPDHDFFEIYSSYDKELFADDSYVFTPSATFQSLRAAFDREMDRTRKEEMQILEETTEKSNNGVQEESTCYVHQKTEENQVETKAEKFNGIEGQLTDNLSEMDLLELDKLDKDINEGVKPKVSLKKRGSNILRRIENTARSQLQSVYPQSDFDSSFGVNTVNRFNSIPLWRPRIR</sequence>
<keyword evidence="9" id="KW-0009">Actin-binding</keyword>
<dbReference type="InterPro" id="IPR041623">
    <property type="entry name" value="NOG1_N"/>
</dbReference>
<name>A0A4T0P4I1_9BASI</name>
<dbReference type="Pfam" id="PF06858">
    <property type="entry name" value="NOG1"/>
    <property type="match status" value="1"/>
</dbReference>
<evidence type="ECO:0000256" key="7">
    <source>
        <dbReference type="ARBA" id="ARBA00022741"/>
    </source>
</evidence>
<feature type="domain" description="OBG-type G" evidence="14">
    <location>
        <begin position="304"/>
        <end position="476"/>
    </location>
</feature>
<feature type="compositionally biased region" description="Low complexity" evidence="12">
    <location>
        <begin position="1276"/>
        <end position="1294"/>
    </location>
</feature>
<feature type="compositionally biased region" description="Acidic residues" evidence="12">
    <location>
        <begin position="697"/>
        <end position="715"/>
    </location>
</feature>
<keyword evidence="8" id="KW-0342">GTP-binding</keyword>
<dbReference type="SUPFAM" id="SSF52540">
    <property type="entry name" value="P-loop containing nucleoside triphosphate hydrolases"/>
    <property type="match status" value="1"/>
</dbReference>
<dbReference type="PROSITE" id="PS50011">
    <property type="entry name" value="PROTEIN_KINASE_DOM"/>
    <property type="match status" value="1"/>
</dbReference>
<dbReference type="Pfam" id="PF08155">
    <property type="entry name" value="NOGCT"/>
    <property type="match status" value="1"/>
</dbReference>
<dbReference type="EMBL" id="SPRH01000035">
    <property type="protein sequence ID" value="TIB98780.1"/>
    <property type="molecule type" value="Genomic_DNA"/>
</dbReference>
<dbReference type="InterPro" id="IPR030389">
    <property type="entry name" value="G_FEOB_dom"/>
</dbReference>
<feature type="compositionally biased region" description="Basic and acidic residues" evidence="12">
    <location>
        <begin position="766"/>
        <end position="780"/>
    </location>
</feature>
<dbReference type="SUPFAM" id="SSF69060">
    <property type="entry name" value="Arp2/3 complex 21 kDa subunit ARPC3"/>
    <property type="match status" value="1"/>
</dbReference>
<proteinExistence type="inferred from homology"/>
<feature type="compositionally biased region" description="Pro residues" evidence="12">
    <location>
        <begin position="1700"/>
        <end position="1710"/>
    </location>
</feature>
<evidence type="ECO:0000256" key="8">
    <source>
        <dbReference type="ARBA" id="ARBA00023134"/>
    </source>
</evidence>
<feature type="region of interest" description="Disordered" evidence="12">
    <location>
        <begin position="1276"/>
        <end position="1300"/>
    </location>
</feature>
<evidence type="ECO:0000256" key="11">
    <source>
        <dbReference type="ARBA" id="ARBA00023242"/>
    </source>
</evidence>
<evidence type="ECO:0000256" key="10">
    <source>
        <dbReference type="ARBA" id="ARBA00023212"/>
    </source>
</evidence>
<dbReference type="GO" id="GO:0005730">
    <property type="term" value="C:nucleolus"/>
    <property type="evidence" value="ECO:0007669"/>
    <property type="project" value="UniProtKB-SubCell"/>
</dbReference>
<dbReference type="GO" id="GO:0034314">
    <property type="term" value="P:Arp2/3 complex-mediated actin nucleation"/>
    <property type="evidence" value="ECO:0007669"/>
    <property type="project" value="InterPro"/>
</dbReference>
<dbReference type="InterPro" id="IPR010674">
    <property type="entry name" value="NOG1_Rossman_fold_dom"/>
</dbReference>
<dbReference type="FunFam" id="3.40.50.300:FF:000496">
    <property type="entry name" value="Nucleolar GTP-binding protein 1"/>
    <property type="match status" value="1"/>
</dbReference>
<dbReference type="SUPFAM" id="SSF52833">
    <property type="entry name" value="Thioredoxin-like"/>
    <property type="match status" value="1"/>
</dbReference>
<gene>
    <name evidence="15" type="ORF">E3Q17_02878</name>
</gene>
<feature type="region of interest" description="Disordered" evidence="12">
    <location>
        <begin position="687"/>
        <end position="781"/>
    </location>
</feature>
<dbReference type="InterPro" id="IPR036249">
    <property type="entry name" value="Thioredoxin-like_sf"/>
</dbReference>
<dbReference type="Pfam" id="PF04062">
    <property type="entry name" value="P21-Arc"/>
    <property type="match status" value="1"/>
</dbReference>
<dbReference type="InterPro" id="IPR006073">
    <property type="entry name" value="GTP-bd"/>
</dbReference>
<comment type="subcellular location">
    <subcellularLocation>
        <location evidence="2">Cytoplasm</location>
        <location evidence="2">Cytoskeleton</location>
    </subcellularLocation>
    <subcellularLocation>
        <location evidence="3">Nucleus</location>
        <location evidence="3">Nucleolus</location>
    </subcellularLocation>
</comment>
<evidence type="ECO:0000259" key="13">
    <source>
        <dbReference type="PROSITE" id="PS50011"/>
    </source>
</evidence>
<dbReference type="InterPro" id="IPR032801">
    <property type="entry name" value="PXL2A/B/C"/>
</dbReference>
<dbReference type="InterPro" id="IPR012973">
    <property type="entry name" value="NOG_C"/>
</dbReference>
<evidence type="ECO:0000256" key="9">
    <source>
        <dbReference type="ARBA" id="ARBA00023203"/>
    </source>
</evidence>
<dbReference type="Gene3D" id="1.10.510.10">
    <property type="entry name" value="Transferase(Phosphotransferase) domain 1"/>
    <property type="match status" value="1"/>
</dbReference>
<dbReference type="Pfam" id="PF00069">
    <property type="entry name" value="Pkinase"/>
    <property type="match status" value="2"/>
</dbReference>
<dbReference type="InterPro" id="IPR008271">
    <property type="entry name" value="Ser/Thr_kinase_AS"/>
</dbReference>
<dbReference type="PANTHER" id="PTHR45759">
    <property type="entry name" value="NUCLEOLAR GTP-BINDING PROTEIN 1"/>
    <property type="match status" value="1"/>
</dbReference>
<dbReference type="InterPro" id="IPR031167">
    <property type="entry name" value="G_OBG"/>
</dbReference>
<dbReference type="GO" id="GO:0005524">
    <property type="term" value="F:ATP binding"/>
    <property type="evidence" value="ECO:0007669"/>
    <property type="project" value="InterPro"/>
</dbReference>
<dbReference type="Proteomes" id="UP000307169">
    <property type="component" value="Unassembled WGS sequence"/>
</dbReference>
<evidence type="ECO:0000256" key="3">
    <source>
        <dbReference type="ARBA" id="ARBA00004604"/>
    </source>
</evidence>
<dbReference type="GO" id="GO:0003779">
    <property type="term" value="F:actin binding"/>
    <property type="evidence" value="ECO:0007669"/>
    <property type="project" value="UniProtKB-KW"/>
</dbReference>
<evidence type="ECO:0000256" key="5">
    <source>
        <dbReference type="ARBA" id="ARBA00022490"/>
    </source>
</evidence>
<evidence type="ECO:0000256" key="1">
    <source>
        <dbReference type="ARBA" id="ARBA00002889"/>
    </source>
</evidence>
<comment type="similarity">
    <text evidence="4">Belongs to the ARPC3 family.</text>
</comment>
<organism evidence="15 16">
    <name type="scientific">Wallemia mellicola</name>
    <dbReference type="NCBI Taxonomy" id="1708541"/>
    <lineage>
        <taxon>Eukaryota</taxon>
        <taxon>Fungi</taxon>
        <taxon>Dikarya</taxon>
        <taxon>Basidiomycota</taxon>
        <taxon>Wallemiomycotina</taxon>
        <taxon>Wallemiomycetes</taxon>
        <taxon>Wallemiales</taxon>
        <taxon>Wallemiaceae</taxon>
        <taxon>Wallemia</taxon>
    </lineage>
</organism>
<dbReference type="PROSITE" id="PS51710">
    <property type="entry name" value="G_OBG"/>
    <property type="match status" value="1"/>
</dbReference>
<evidence type="ECO:0000259" key="14">
    <source>
        <dbReference type="PROSITE" id="PS51710"/>
    </source>
</evidence>
<dbReference type="Gene3D" id="1.20.120.1190">
    <property type="match status" value="1"/>
</dbReference>
<dbReference type="Gene3D" id="6.10.20.160">
    <property type="match status" value="1"/>
</dbReference>